<gene>
    <name evidence="2" type="ORF">BC6307_21565</name>
</gene>
<accession>A0A223KW49</accession>
<dbReference type="AlphaFoldDB" id="A0A223KW49"/>
<organism evidence="2 3">
    <name type="scientific">Sutcliffiella cohnii</name>
    <dbReference type="NCBI Taxonomy" id="33932"/>
    <lineage>
        <taxon>Bacteria</taxon>
        <taxon>Bacillati</taxon>
        <taxon>Bacillota</taxon>
        <taxon>Bacilli</taxon>
        <taxon>Bacillales</taxon>
        <taxon>Bacillaceae</taxon>
        <taxon>Sutcliffiella</taxon>
    </lineage>
</organism>
<feature type="transmembrane region" description="Helical" evidence="1">
    <location>
        <begin position="6"/>
        <end position="24"/>
    </location>
</feature>
<sequence length="184" mass="22550">MYVRAVWMKHILLILIFFLLNCKNHSWKKVKKHSDAILYVMGMNAVYYLLCHRKLVWDFRDPHFSMLFIRIINVIFTTPLFLLLFLCKLPKKHLTPYLIKWAIYSTLVEWLALRLNMITYRYGWNLLWTWLLYFKMYLYTHLLKKRNAIVIPLTVLSTYMFGAAFHMPWTEGQVRRPHIFWKRT</sequence>
<name>A0A223KW49_9BACI</name>
<evidence type="ECO:0000313" key="2">
    <source>
        <dbReference type="EMBL" id="AST93670.1"/>
    </source>
</evidence>
<keyword evidence="1" id="KW-0812">Transmembrane</keyword>
<reference evidence="2 3" key="1">
    <citation type="submission" date="2016-12" db="EMBL/GenBank/DDBJ databases">
        <title>The whole genome sequencing and assembly of Bacillus cohnii DSM 6307T strain.</title>
        <authorList>
            <person name="Lee Y.-J."/>
            <person name="Yi H."/>
            <person name="Bahn Y.-S."/>
            <person name="Kim J.F."/>
            <person name="Lee D.-W."/>
        </authorList>
    </citation>
    <scope>NUCLEOTIDE SEQUENCE [LARGE SCALE GENOMIC DNA]</scope>
    <source>
        <strain evidence="2 3">DSM 6307</strain>
    </source>
</reference>
<dbReference type="EMBL" id="CP018866">
    <property type="protein sequence ID" value="AST93670.1"/>
    <property type="molecule type" value="Genomic_DNA"/>
</dbReference>
<keyword evidence="1" id="KW-1133">Transmembrane helix</keyword>
<keyword evidence="1" id="KW-0472">Membrane</keyword>
<feature type="transmembrane region" description="Helical" evidence="1">
    <location>
        <begin position="147"/>
        <end position="167"/>
    </location>
</feature>
<dbReference type="Proteomes" id="UP000215224">
    <property type="component" value="Chromosome"/>
</dbReference>
<protein>
    <submittedName>
        <fullName evidence="2">Uncharacterized protein</fullName>
    </submittedName>
</protein>
<keyword evidence="3" id="KW-1185">Reference proteome</keyword>
<dbReference type="KEGG" id="bcoh:BC6307_21565"/>
<feature type="transmembrane region" description="Helical" evidence="1">
    <location>
        <begin position="67"/>
        <end position="86"/>
    </location>
</feature>
<proteinExistence type="predicted"/>
<evidence type="ECO:0000313" key="3">
    <source>
        <dbReference type="Proteomes" id="UP000215224"/>
    </source>
</evidence>
<evidence type="ECO:0000256" key="1">
    <source>
        <dbReference type="SAM" id="Phobius"/>
    </source>
</evidence>
<feature type="transmembrane region" description="Helical" evidence="1">
    <location>
        <begin position="36"/>
        <end position="55"/>
    </location>
</feature>